<dbReference type="OrthoDB" id="851356at2759"/>
<keyword evidence="3" id="KW-1185">Reference proteome</keyword>
<organism evidence="2 3">
    <name type="scientific">Populus tomentosa</name>
    <name type="common">Chinese white poplar</name>
    <dbReference type="NCBI Taxonomy" id="118781"/>
    <lineage>
        <taxon>Eukaryota</taxon>
        <taxon>Viridiplantae</taxon>
        <taxon>Streptophyta</taxon>
        <taxon>Embryophyta</taxon>
        <taxon>Tracheophyta</taxon>
        <taxon>Spermatophyta</taxon>
        <taxon>Magnoliopsida</taxon>
        <taxon>eudicotyledons</taxon>
        <taxon>Gunneridae</taxon>
        <taxon>Pentapetalae</taxon>
        <taxon>rosids</taxon>
        <taxon>fabids</taxon>
        <taxon>Malpighiales</taxon>
        <taxon>Salicaceae</taxon>
        <taxon>Saliceae</taxon>
        <taxon>Populus</taxon>
    </lineage>
</organism>
<name>A0A8X8DGN0_POPTO</name>
<evidence type="ECO:0000313" key="2">
    <source>
        <dbReference type="EMBL" id="KAG6791619.1"/>
    </source>
</evidence>
<feature type="compositionally biased region" description="Basic and acidic residues" evidence="1">
    <location>
        <begin position="126"/>
        <end position="138"/>
    </location>
</feature>
<feature type="region of interest" description="Disordered" evidence="1">
    <location>
        <begin position="112"/>
        <end position="162"/>
    </location>
</feature>
<proteinExistence type="predicted"/>
<dbReference type="EMBL" id="JAAWWB010000001">
    <property type="protein sequence ID" value="KAG6791619.1"/>
    <property type="molecule type" value="Genomic_DNA"/>
</dbReference>
<accession>A0A8X8DGN0</accession>
<gene>
    <name evidence="2" type="ORF">POTOM_000744</name>
</gene>
<dbReference type="AlphaFoldDB" id="A0A8X8DGN0"/>
<sequence length="162" mass="18385">MFGFSEGLVSSSEGTEFGSHQHLWEHLFPSPAQINQYSLSLSDNGDAIGPSLTRNNKEERKYSLESHLASITMASMQCIKPDEKACDQEQEMVHVQTDQSLSHEKVDYVTQCNCPTDGPGSQAQVDQKKNHEKNEKKMKDKKGKKEKKEKEKKKERSGDRKK</sequence>
<evidence type="ECO:0000256" key="1">
    <source>
        <dbReference type="SAM" id="MobiDB-lite"/>
    </source>
</evidence>
<protein>
    <submittedName>
        <fullName evidence="2">Uncharacterized protein</fullName>
    </submittedName>
</protein>
<feature type="compositionally biased region" description="Basic and acidic residues" evidence="1">
    <location>
        <begin position="146"/>
        <end position="162"/>
    </location>
</feature>
<dbReference type="Proteomes" id="UP000886885">
    <property type="component" value="Chromosome 1A"/>
</dbReference>
<comment type="caution">
    <text evidence="2">The sequence shown here is derived from an EMBL/GenBank/DDBJ whole genome shotgun (WGS) entry which is preliminary data.</text>
</comment>
<evidence type="ECO:0000313" key="3">
    <source>
        <dbReference type="Proteomes" id="UP000886885"/>
    </source>
</evidence>
<feature type="compositionally biased region" description="Polar residues" evidence="1">
    <location>
        <begin position="112"/>
        <end position="125"/>
    </location>
</feature>
<reference evidence="2" key="1">
    <citation type="journal article" date="2020" name="bioRxiv">
        <title>Hybrid origin of Populus tomentosa Carr. identified through genome sequencing and phylogenomic analysis.</title>
        <authorList>
            <person name="An X."/>
            <person name="Gao K."/>
            <person name="Chen Z."/>
            <person name="Li J."/>
            <person name="Yang X."/>
            <person name="Yang X."/>
            <person name="Zhou J."/>
            <person name="Guo T."/>
            <person name="Zhao T."/>
            <person name="Huang S."/>
            <person name="Miao D."/>
            <person name="Khan W.U."/>
            <person name="Rao P."/>
            <person name="Ye M."/>
            <person name="Lei B."/>
            <person name="Liao W."/>
            <person name="Wang J."/>
            <person name="Ji L."/>
            <person name="Li Y."/>
            <person name="Guo B."/>
            <person name="Mustafa N.S."/>
            <person name="Li S."/>
            <person name="Yun Q."/>
            <person name="Keller S.R."/>
            <person name="Mao J."/>
            <person name="Zhang R."/>
            <person name="Strauss S.H."/>
        </authorList>
    </citation>
    <scope>NUCLEOTIDE SEQUENCE</scope>
    <source>
        <strain evidence="2">GM15</strain>
        <tissue evidence="2">Leaf</tissue>
    </source>
</reference>